<evidence type="ECO:0000313" key="3">
    <source>
        <dbReference type="Proteomes" id="UP000784294"/>
    </source>
</evidence>
<accession>A0A448WUP9</accession>
<organism evidence="2 3">
    <name type="scientific">Protopolystoma xenopodis</name>
    <dbReference type="NCBI Taxonomy" id="117903"/>
    <lineage>
        <taxon>Eukaryota</taxon>
        <taxon>Metazoa</taxon>
        <taxon>Spiralia</taxon>
        <taxon>Lophotrochozoa</taxon>
        <taxon>Platyhelminthes</taxon>
        <taxon>Monogenea</taxon>
        <taxon>Polyopisthocotylea</taxon>
        <taxon>Polystomatidea</taxon>
        <taxon>Polystomatidae</taxon>
        <taxon>Protopolystoma</taxon>
    </lineage>
</organism>
<reference evidence="2" key="1">
    <citation type="submission" date="2018-11" db="EMBL/GenBank/DDBJ databases">
        <authorList>
            <consortium name="Pathogen Informatics"/>
        </authorList>
    </citation>
    <scope>NUCLEOTIDE SEQUENCE</scope>
</reference>
<gene>
    <name evidence="2" type="ORF">PXEA_LOCUS14173</name>
</gene>
<protein>
    <submittedName>
        <fullName evidence="2">Uncharacterized protein</fullName>
    </submittedName>
</protein>
<proteinExistence type="predicted"/>
<feature type="compositionally biased region" description="Basic and acidic residues" evidence="1">
    <location>
        <begin position="56"/>
        <end position="68"/>
    </location>
</feature>
<evidence type="ECO:0000313" key="2">
    <source>
        <dbReference type="EMBL" id="VEL20733.1"/>
    </source>
</evidence>
<sequence length="163" mass="18396">MILVFGLHVFSATALPLFLFFSEIVISSLTDILWPDRQFDGTAHDHPILQGYLHESRRPASDGRDKPEQGPNPRPAGGGRKVILANYGADRPHQLQPYRWSGRLTTFTSSTGQKWRGQLTFGIVSQLRSWNSHTKYSPMQRSRLNIEAKREPVDGMPNTALRA</sequence>
<feature type="region of interest" description="Disordered" evidence="1">
    <location>
        <begin position="56"/>
        <end position="81"/>
    </location>
</feature>
<dbReference type="EMBL" id="CAAALY010047785">
    <property type="protein sequence ID" value="VEL20733.1"/>
    <property type="molecule type" value="Genomic_DNA"/>
</dbReference>
<dbReference type="AlphaFoldDB" id="A0A448WUP9"/>
<evidence type="ECO:0000256" key="1">
    <source>
        <dbReference type="SAM" id="MobiDB-lite"/>
    </source>
</evidence>
<keyword evidence="3" id="KW-1185">Reference proteome</keyword>
<dbReference type="Proteomes" id="UP000784294">
    <property type="component" value="Unassembled WGS sequence"/>
</dbReference>
<comment type="caution">
    <text evidence="2">The sequence shown here is derived from an EMBL/GenBank/DDBJ whole genome shotgun (WGS) entry which is preliminary data.</text>
</comment>
<name>A0A448WUP9_9PLAT</name>